<dbReference type="Gene3D" id="2.70.130.10">
    <property type="entry name" value="Mannose-6-phosphate receptor binding domain"/>
    <property type="match status" value="1"/>
</dbReference>
<keyword evidence="6" id="KW-1015">Disulfide bond</keyword>
<dbReference type="InterPro" id="IPR044865">
    <property type="entry name" value="MRH_dom"/>
</dbReference>
<feature type="compositionally biased region" description="Basic and acidic residues" evidence="8">
    <location>
        <begin position="1024"/>
        <end position="1039"/>
    </location>
</feature>
<feature type="domain" description="MRH" evidence="9">
    <location>
        <begin position="722"/>
        <end position="818"/>
    </location>
</feature>
<feature type="compositionally biased region" description="Low complexity" evidence="8">
    <location>
        <begin position="361"/>
        <end position="376"/>
    </location>
</feature>
<accession>A0ABQ8UNV0</accession>
<dbReference type="InterPro" id="IPR036607">
    <property type="entry name" value="PRKCSH"/>
</dbReference>
<feature type="compositionally biased region" description="Low complexity" evidence="8">
    <location>
        <begin position="426"/>
        <end position="439"/>
    </location>
</feature>
<feature type="region of interest" description="Disordered" evidence="8">
    <location>
        <begin position="264"/>
        <end position="328"/>
    </location>
</feature>
<feature type="compositionally biased region" description="Basic residues" evidence="8">
    <location>
        <begin position="1086"/>
        <end position="1105"/>
    </location>
</feature>
<dbReference type="Pfam" id="PF15261">
    <property type="entry name" value="JHY"/>
    <property type="match status" value="1"/>
</dbReference>
<evidence type="ECO:0000256" key="2">
    <source>
        <dbReference type="ARBA" id="ARBA00009418"/>
    </source>
</evidence>
<feature type="compositionally biased region" description="Pro residues" evidence="8">
    <location>
        <begin position="150"/>
        <end position="181"/>
    </location>
</feature>
<dbReference type="PANTHER" id="PTHR21738:SF0">
    <property type="entry name" value="RIBOSOMAL RNA PROCESSING PROTEIN 36 HOMOLOG"/>
    <property type="match status" value="1"/>
</dbReference>
<evidence type="ECO:0000259" key="9">
    <source>
        <dbReference type="PROSITE" id="PS51914"/>
    </source>
</evidence>
<comment type="caution">
    <text evidence="10">The sequence shown here is derived from an EMBL/GenBank/DDBJ whole genome shotgun (WGS) entry which is preliminary data.</text>
</comment>
<feature type="compositionally biased region" description="Polar residues" evidence="8">
    <location>
        <begin position="25"/>
        <end position="38"/>
    </location>
</feature>
<feature type="region of interest" description="Disordered" evidence="8">
    <location>
        <begin position="1083"/>
        <end position="1132"/>
    </location>
</feature>
<feature type="region of interest" description="Disordered" evidence="8">
    <location>
        <begin position="407"/>
        <end position="632"/>
    </location>
</feature>
<evidence type="ECO:0000256" key="1">
    <source>
        <dbReference type="ARBA" id="ARBA00004604"/>
    </source>
</evidence>
<dbReference type="InterPro" id="IPR009011">
    <property type="entry name" value="Man6P_isomerase_rcpt-bd_dom_sf"/>
</dbReference>
<comment type="subcellular location">
    <subcellularLocation>
        <location evidence="1">Nucleus</location>
        <location evidence="1">Nucleolus</location>
    </subcellularLocation>
</comment>
<keyword evidence="5" id="KW-0732">Signal</keyword>
<dbReference type="InterPro" id="IPR009292">
    <property type="entry name" value="RRP36"/>
</dbReference>
<reference evidence="10" key="1">
    <citation type="journal article" date="2022" name="bioRxiv">
        <title>Genomics of Preaxostyla Flagellates Illuminates Evolutionary Transitions and the Path Towards Mitochondrial Loss.</title>
        <authorList>
            <person name="Novak L.V.F."/>
            <person name="Treitli S.C."/>
            <person name="Pyrih J."/>
            <person name="Halakuc P."/>
            <person name="Pipaliya S.V."/>
            <person name="Vacek V."/>
            <person name="Brzon O."/>
            <person name="Soukal P."/>
            <person name="Eme L."/>
            <person name="Dacks J.B."/>
            <person name="Karnkowska A."/>
            <person name="Elias M."/>
            <person name="Hampl V."/>
        </authorList>
    </citation>
    <scope>NUCLEOTIDE SEQUENCE</scope>
    <source>
        <strain evidence="10">RCP-MX</strain>
    </source>
</reference>
<evidence type="ECO:0000313" key="10">
    <source>
        <dbReference type="EMBL" id="KAJ4460859.1"/>
    </source>
</evidence>
<evidence type="ECO:0000256" key="5">
    <source>
        <dbReference type="ARBA" id="ARBA00022729"/>
    </source>
</evidence>
<name>A0ABQ8UNV0_9EUKA</name>
<gene>
    <name evidence="10" type="ORF">PAPYR_2687</name>
</gene>
<evidence type="ECO:0000256" key="7">
    <source>
        <dbReference type="ARBA" id="ARBA00023242"/>
    </source>
</evidence>
<dbReference type="InterPro" id="IPR027968">
    <property type="entry name" value="JHY"/>
</dbReference>
<keyword evidence="4" id="KW-0698">rRNA processing</keyword>
<dbReference type="Pfam" id="PF06102">
    <property type="entry name" value="RRP36"/>
    <property type="match status" value="1"/>
</dbReference>
<keyword evidence="11" id="KW-1185">Reference proteome</keyword>
<evidence type="ECO:0000256" key="8">
    <source>
        <dbReference type="SAM" id="MobiDB-lite"/>
    </source>
</evidence>
<proteinExistence type="inferred from homology"/>
<feature type="compositionally biased region" description="Low complexity" evidence="8">
    <location>
        <begin position="182"/>
        <end position="197"/>
    </location>
</feature>
<comment type="similarity">
    <text evidence="2">Belongs to the RRP36 family.</text>
</comment>
<evidence type="ECO:0000313" key="11">
    <source>
        <dbReference type="Proteomes" id="UP001141327"/>
    </source>
</evidence>
<protein>
    <submittedName>
        <fullName evidence="10">Ribosomal RNA processing protein 36</fullName>
    </submittedName>
</protein>
<feature type="compositionally biased region" description="Basic and acidic residues" evidence="8">
    <location>
        <begin position="999"/>
        <end position="1014"/>
    </location>
</feature>
<dbReference type="Pfam" id="PF13015">
    <property type="entry name" value="PRKCSH_1"/>
    <property type="match status" value="1"/>
</dbReference>
<feature type="region of interest" description="Disordered" evidence="8">
    <location>
        <begin position="132"/>
        <end position="204"/>
    </location>
</feature>
<dbReference type="PROSITE" id="PS51914">
    <property type="entry name" value="MRH"/>
    <property type="match status" value="1"/>
</dbReference>
<feature type="compositionally biased region" description="Basic residues" evidence="8">
    <location>
        <begin position="1"/>
        <end position="10"/>
    </location>
</feature>
<organism evidence="10 11">
    <name type="scientific">Paratrimastix pyriformis</name>
    <dbReference type="NCBI Taxonomy" id="342808"/>
    <lineage>
        <taxon>Eukaryota</taxon>
        <taxon>Metamonada</taxon>
        <taxon>Preaxostyla</taxon>
        <taxon>Paratrimastigidae</taxon>
        <taxon>Paratrimastix</taxon>
    </lineage>
</organism>
<feature type="region of interest" description="Disordered" evidence="8">
    <location>
        <begin position="999"/>
        <end position="1039"/>
    </location>
</feature>
<dbReference type="EMBL" id="JAPMOS010000010">
    <property type="protein sequence ID" value="KAJ4460859.1"/>
    <property type="molecule type" value="Genomic_DNA"/>
</dbReference>
<keyword evidence="7" id="KW-0539">Nucleus</keyword>
<sequence>MLHPRDRRRGTGGSQPSFQELFASKITTGLQLAQQGNDNPRIERHRSPASGDMSAHYHSNPSSGDMHAPQLPPAKPSGIPAGHYYNPSEKPRVCDDNQILVRSLQSQQIVSPPHRLEPLPPAVVSTINHRLPPAPAGAPSIPAMKLPLPRTQPQPGAAPPQPSPPSYSQPRLPPKYPPPQQQPTAAPLSARRAPAAAVEEEHAPGWKPYTLSDYQRLKDSMAHAGHMSLGPDLQNEELLKKKAEIDKRREFERQVEEVNKQLLQQRPAAQVTPAQARQEAIHRRAKQSNRERALAFAARVPRPPAQPQRRQEAPADGGSEPEGAPPGGRLAQVLARLEELEQRHMNDAAAVAAIRPLCDLPPAAHPRQQQPAGHAPDPATLPAFVPTEEAAPASGEEGGMVVSASVDMEPEEDPVPAESLDPQGDVAPVPEEGAEEAPAIGLPTDDAAAAQWLESQLAQERAMAQADQESEGELVQTGSPVPEAIPEVAGEPVPRGEPETTPEAAPEALTGAAPESAETAPEEVAPQEAAPQEVAPQEVAPQEVAPQEAAPEPEAAPETSGGSAVEVQPPDDVAHHDEAPAPMPDPDATIPGDGPAIPPAVTTPEVPPEGSAPAPAGDEAPAGGTAEQPDASPVSFTRSEMLALVLFPVFVMGLQDFSFLVFPNQKGGTVSVSMPDESQLQPAVTCSFAYSTEVTAVQAPPTVSAPEAPKPTPSQLILRHKGTCFNKAANIFTYNFCIGNSIKQTIAPDVYDLGHYTKVETGNGGFAEWYEGGTPCDGVGRKTLVRYSCASEDGIVSISEPRMCQYELVFGLKDFCVLGSSFGVASAGPSAGPSLNSPYLLSIDQTLDGRYVCSLSAVPGRGAEPLSFQTACLTMTRGAEPLLLESATYSPDFLDQLPGNRPLEGHEMLNDVATYPEGSPGGICASSSAEGTQRKVSFFRPEEFSCKKPVNPFRTQPVEKKTKPRDPRFDPLCGHFDELLFRKSYGFLDQMKKKEIVQLRDESKKTRDPERQEAASKLAQRMEQSLHRQEHDDRVQEKKREFRKLNRDLIKQGKNPYYLKRGDLKKLVLMDQVEDLKKRGSLAKGLARKRQHLAAKQHLKMPRARRAAEEAPPQPAPGHGSYAPTRRRAPPQ</sequence>
<feature type="region of interest" description="Disordered" evidence="8">
    <location>
        <begin position="1"/>
        <end position="92"/>
    </location>
</feature>
<feature type="compositionally biased region" description="Low complexity" evidence="8">
    <location>
        <begin position="137"/>
        <end position="149"/>
    </location>
</feature>
<evidence type="ECO:0000256" key="4">
    <source>
        <dbReference type="ARBA" id="ARBA00022552"/>
    </source>
</evidence>
<feature type="compositionally biased region" description="Low complexity" evidence="8">
    <location>
        <begin position="599"/>
        <end position="627"/>
    </location>
</feature>
<feature type="compositionally biased region" description="Low complexity" evidence="8">
    <location>
        <begin position="499"/>
        <end position="558"/>
    </location>
</feature>
<feature type="region of interest" description="Disordered" evidence="8">
    <location>
        <begin position="361"/>
        <end position="382"/>
    </location>
</feature>
<dbReference type="Proteomes" id="UP001141327">
    <property type="component" value="Unassembled WGS sequence"/>
</dbReference>
<evidence type="ECO:0000256" key="3">
    <source>
        <dbReference type="ARBA" id="ARBA00022517"/>
    </source>
</evidence>
<evidence type="ECO:0000256" key="6">
    <source>
        <dbReference type="ARBA" id="ARBA00023157"/>
    </source>
</evidence>
<keyword evidence="3" id="KW-0690">Ribosome biogenesis</keyword>
<dbReference type="PANTHER" id="PTHR21738">
    <property type="entry name" value="RIBOSOMAL RNA PROCESSING PROTEIN 36 HOMOLOG"/>
    <property type="match status" value="1"/>
</dbReference>